<dbReference type="InterPro" id="IPR003607">
    <property type="entry name" value="HD/PDEase_dom"/>
</dbReference>
<protein>
    <recommendedName>
        <fullName evidence="1">HD domain-containing protein</fullName>
    </recommendedName>
</protein>
<keyword evidence="3" id="KW-1185">Reference proteome</keyword>
<reference evidence="3" key="1">
    <citation type="submission" date="2016-04" db="EMBL/GenBank/DDBJ databases">
        <authorList>
            <person name="Strepis N."/>
        </authorList>
    </citation>
    <scope>NUCLEOTIDE SEQUENCE [LARGE SCALE GENOMIC DNA]</scope>
</reference>
<dbReference type="SUPFAM" id="SSF109604">
    <property type="entry name" value="HD-domain/PDEase-like"/>
    <property type="match status" value="1"/>
</dbReference>
<dbReference type="RefSeq" id="WP_086942317.1">
    <property type="nucleotide sequence ID" value="NZ_FONM01000001.1"/>
</dbReference>
<accession>A0A1W1IER7</accession>
<dbReference type="Pfam" id="PF01966">
    <property type="entry name" value="HD"/>
    <property type="match status" value="1"/>
</dbReference>
<dbReference type="STRING" id="43064.SAMN04488086_101386"/>
<dbReference type="EMBL" id="FWEY01000002">
    <property type="protein sequence ID" value="SLM51518.1"/>
    <property type="molecule type" value="Genomic_DNA"/>
</dbReference>
<dbReference type="Gene3D" id="1.10.472.50">
    <property type="entry name" value="HD-domain/PDEase-like"/>
    <property type="match status" value="1"/>
</dbReference>
<name>A0A1W1IER7_9LACT</name>
<proteinExistence type="predicted"/>
<evidence type="ECO:0000313" key="2">
    <source>
        <dbReference type="EMBL" id="SLM51518.1"/>
    </source>
</evidence>
<evidence type="ECO:0000259" key="1">
    <source>
        <dbReference type="PROSITE" id="PS51831"/>
    </source>
</evidence>
<gene>
    <name evidence="2" type="ORF">TPAS_1194</name>
</gene>
<dbReference type="InterPro" id="IPR006674">
    <property type="entry name" value="HD_domain"/>
</dbReference>
<dbReference type="CDD" id="cd00077">
    <property type="entry name" value="HDc"/>
    <property type="match status" value="1"/>
</dbReference>
<dbReference type="PANTHER" id="PTHR33594">
    <property type="entry name" value="SUPERFAMILY HYDROLASE, PUTATIVE (AFU_ORTHOLOGUE AFUA_1G03035)-RELATED"/>
    <property type="match status" value="1"/>
</dbReference>
<dbReference type="Proteomes" id="UP000195985">
    <property type="component" value="Unassembled WGS sequence"/>
</dbReference>
<dbReference type="PANTHER" id="PTHR33594:SF1">
    <property type="entry name" value="HD_PDEASE DOMAIN-CONTAINING PROTEIN"/>
    <property type="match status" value="1"/>
</dbReference>
<dbReference type="PROSITE" id="PS51831">
    <property type="entry name" value="HD"/>
    <property type="match status" value="1"/>
</dbReference>
<dbReference type="AlphaFoldDB" id="A0A1W1IER7"/>
<dbReference type="OrthoDB" id="9797344at2"/>
<dbReference type="SMART" id="SM00471">
    <property type="entry name" value="HDc"/>
    <property type="match status" value="1"/>
</dbReference>
<organism evidence="2 3">
    <name type="scientific">Trichococcus pasteurii</name>
    <dbReference type="NCBI Taxonomy" id="43064"/>
    <lineage>
        <taxon>Bacteria</taxon>
        <taxon>Bacillati</taxon>
        <taxon>Bacillota</taxon>
        <taxon>Bacilli</taxon>
        <taxon>Lactobacillales</taxon>
        <taxon>Carnobacteriaceae</taxon>
        <taxon>Trichococcus</taxon>
    </lineage>
</organism>
<sequence>MRNEIIIEDVKHIVAEKLRNEATGHDWWHTLRVYNTSMDIAAAEGKGDRLIIGLAALLHDVADHKFGYTDADREAIITDILTPFELSDSVIEQVIYIVNNLSFKQGKNKHVLETIEGRIVQDADRLDAIGAIGIARAFAYGGHKDRPLYDPEHSEDPDSDTIGHFHEKLLLLKDGMHTEAGKQKAVARHTRMEQFLKDFHSEWDGHQ</sequence>
<dbReference type="Gene3D" id="1.20.58.1910">
    <property type="match status" value="1"/>
</dbReference>
<feature type="domain" description="HD" evidence="1">
    <location>
        <begin position="26"/>
        <end position="129"/>
    </location>
</feature>
<evidence type="ECO:0000313" key="3">
    <source>
        <dbReference type="Proteomes" id="UP000195985"/>
    </source>
</evidence>